<keyword evidence="4 7" id="KW-0547">Nucleotide-binding</keyword>
<gene>
    <name evidence="8" type="ORF">LSH36_655g01041</name>
</gene>
<comment type="similarity">
    <text evidence="2 7">Belongs to the GPN-loop GTPase family.</text>
</comment>
<name>A0AAD9MU23_9ANNE</name>
<comment type="caution">
    <text evidence="8">The sequence shown here is derived from an EMBL/GenBank/DDBJ whole genome shotgun (WGS) entry which is preliminary data.</text>
</comment>
<dbReference type="SUPFAM" id="SSF52540">
    <property type="entry name" value="P-loop containing nucleoside triphosphate hydrolases"/>
    <property type="match status" value="1"/>
</dbReference>
<dbReference type="InterPro" id="IPR027417">
    <property type="entry name" value="P-loop_NTPase"/>
</dbReference>
<evidence type="ECO:0000256" key="4">
    <source>
        <dbReference type="ARBA" id="ARBA00022741"/>
    </source>
</evidence>
<dbReference type="PANTHER" id="PTHR21231:SF7">
    <property type="entry name" value="GPN-LOOP GTPASE 3"/>
    <property type="match status" value="1"/>
</dbReference>
<keyword evidence="6 7" id="KW-0342">GTP-binding</keyword>
<dbReference type="PANTHER" id="PTHR21231">
    <property type="entry name" value="XPA-BINDING PROTEIN 1-RELATED"/>
    <property type="match status" value="1"/>
</dbReference>
<dbReference type="Proteomes" id="UP001208570">
    <property type="component" value="Unassembled WGS sequence"/>
</dbReference>
<evidence type="ECO:0000256" key="2">
    <source>
        <dbReference type="ARBA" id="ARBA00005290"/>
    </source>
</evidence>
<accession>A0AAD9MU23</accession>
<evidence type="ECO:0000256" key="6">
    <source>
        <dbReference type="ARBA" id="ARBA00023134"/>
    </source>
</evidence>
<dbReference type="EMBL" id="JAODUP010000655">
    <property type="protein sequence ID" value="KAK2145822.1"/>
    <property type="molecule type" value="Genomic_DNA"/>
</dbReference>
<dbReference type="InterPro" id="IPR030228">
    <property type="entry name" value="Gpn3"/>
</dbReference>
<evidence type="ECO:0000256" key="7">
    <source>
        <dbReference type="RuleBase" id="RU365059"/>
    </source>
</evidence>
<keyword evidence="9" id="KW-1185">Reference proteome</keyword>
<comment type="function">
    <text evidence="1">Small GTPase required for proper localization of RNA polymerase II (RNAPII). May act at an RNAP assembly step prior to nuclear import.</text>
</comment>
<keyword evidence="5 7" id="KW-0378">Hydrolase</keyword>
<dbReference type="AlphaFoldDB" id="A0AAD9MU23"/>
<comment type="function">
    <text evidence="7">Small GTPase required for proper nuclear import of RNA polymerase II and III (RNAPII and RNAPIII). May act at an RNAP assembly step prior to nuclear import.</text>
</comment>
<evidence type="ECO:0000313" key="9">
    <source>
        <dbReference type="Proteomes" id="UP001208570"/>
    </source>
</evidence>
<organism evidence="8 9">
    <name type="scientific">Paralvinella palmiformis</name>
    <dbReference type="NCBI Taxonomy" id="53620"/>
    <lineage>
        <taxon>Eukaryota</taxon>
        <taxon>Metazoa</taxon>
        <taxon>Spiralia</taxon>
        <taxon>Lophotrochozoa</taxon>
        <taxon>Annelida</taxon>
        <taxon>Polychaeta</taxon>
        <taxon>Sedentaria</taxon>
        <taxon>Canalipalpata</taxon>
        <taxon>Terebellida</taxon>
        <taxon>Terebelliformia</taxon>
        <taxon>Alvinellidae</taxon>
        <taxon>Paralvinella</taxon>
    </lineage>
</organism>
<dbReference type="FunFam" id="3.40.50.300:FF:000616">
    <property type="entry name" value="GPN-loop GTPase 3"/>
    <property type="match status" value="1"/>
</dbReference>
<sequence length="303" mass="34248">MELHISLTSTAMMGTSLDPQCKNLMNLCGSRLLAPSNIAKHCGAIQRSVHVINLDPAAEYFDYPILADIRDLISLDDAMEDDTLHFGPNGGLVFCMEYFAQNLDWIDEALDDVDDDYIIFDCPGQIELYTHIPVMRQFVDHLQNLNFRVCGVFIVDAQFMIEASKFVSGVMSALSAMVTLEIPHVNVMSKIDLLSKTSKKGLEKYLEPDMSLLLNDELNSDKISQKYMKLNHSIASLIDDFSLVKFLPLDITDEDSINDVLIQIDASIQYGEDLEHKEEKEFDPDDKEQDILEKFDCEYQGNG</sequence>
<dbReference type="CDD" id="cd17872">
    <property type="entry name" value="GPN3"/>
    <property type="match status" value="1"/>
</dbReference>
<proteinExistence type="inferred from homology"/>
<reference evidence="8" key="1">
    <citation type="journal article" date="2023" name="Mol. Biol. Evol.">
        <title>Third-Generation Sequencing Reveals the Adaptive Role of the Epigenome in Three Deep-Sea Polychaetes.</title>
        <authorList>
            <person name="Perez M."/>
            <person name="Aroh O."/>
            <person name="Sun Y."/>
            <person name="Lan Y."/>
            <person name="Juniper S.K."/>
            <person name="Young C.R."/>
            <person name="Angers B."/>
            <person name="Qian P.Y."/>
        </authorList>
    </citation>
    <scope>NUCLEOTIDE SEQUENCE</scope>
    <source>
        <strain evidence="8">P08H-3</strain>
    </source>
</reference>
<comment type="subunit">
    <text evidence="7">Binds to RNA polymerase II (RNAPII).</text>
</comment>
<dbReference type="GO" id="GO:0003924">
    <property type="term" value="F:GTPase activity"/>
    <property type="evidence" value="ECO:0007669"/>
    <property type="project" value="TreeGrafter"/>
</dbReference>
<dbReference type="GO" id="GO:0005525">
    <property type="term" value="F:GTP binding"/>
    <property type="evidence" value="ECO:0007669"/>
    <property type="project" value="UniProtKB-KW"/>
</dbReference>
<dbReference type="Pfam" id="PF03029">
    <property type="entry name" value="ATP_bind_1"/>
    <property type="match status" value="1"/>
</dbReference>
<evidence type="ECO:0000256" key="5">
    <source>
        <dbReference type="ARBA" id="ARBA00022801"/>
    </source>
</evidence>
<evidence type="ECO:0000256" key="1">
    <source>
        <dbReference type="ARBA" id="ARBA00002411"/>
    </source>
</evidence>
<evidence type="ECO:0000313" key="8">
    <source>
        <dbReference type="EMBL" id="KAK2145822.1"/>
    </source>
</evidence>
<evidence type="ECO:0000256" key="3">
    <source>
        <dbReference type="ARBA" id="ARBA00014587"/>
    </source>
</evidence>
<protein>
    <recommendedName>
        <fullName evidence="3 7">GPN-loop GTPase 3</fullName>
    </recommendedName>
</protein>
<dbReference type="InterPro" id="IPR004130">
    <property type="entry name" value="Gpn"/>
</dbReference>
<dbReference type="Gene3D" id="3.40.50.300">
    <property type="entry name" value="P-loop containing nucleotide triphosphate hydrolases"/>
    <property type="match status" value="1"/>
</dbReference>